<evidence type="ECO:0000313" key="3">
    <source>
        <dbReference type="Proteomes" id="UP001165492"/>
    </source>
</evidence>
<dbReference type="SUPFAM" id="SSF49503">
    <property type="entry name" value="Cupredoxins"/>
    <property type="match status" value="1"/>
</dbReference>
<accession>A0ABS8HXF2</accession>
<dbReference type="EMBL" id="JAJHJB010000042">
    <property type="protein sequence ID" value="MCC5467857.1"/>
    <property type="molecule type" value="Genomic_DNA"/>
</dbReference>
<dbReference type="Proteomes" id="UP001165492">
    <property type="component" value="Unassembled WGS sequence"/>
</dbReference>
<protein>
    <submittedName>
        <fullName evidence="2">Multicopper oxidase domain-containing protein</fullName>
    </submittedName>
</protein>
<reference evidence="2" key="1">
    <citation type="submission" date="2021-11" db="EMBL/GenBank/DDBJ databases">
        <title>Description of a new species Pelosinus isolated from the bottom sediments of Lake Baikal.</title>
        <authorList>
            <person name="Zakharyuk A."/>
        </authorList>
    </citation>
    <scope>NUCLEOTIDE SEQUENCE</scope>
    <source>
        <strain evidence="2">Bkl1</strain>
    </source>
</reference>
<evidence type="ECO:0000313" key="2">
    <source>
        <dbReference type="EMBL" id="MCC5467857.1"/>
    </source>
</evidence>
<proteinExistence type="predicted"/>
<gene>
    <name evidence="2" type="ORF">LMF89_21205</name>
</gene>
<sequence length="84" mass="9662">MPEPTSVHWHGMDVPVTIDGVPDVYPPPKIKPNNYFDYHFEITNPPGVHMYQAHHNTAKQEMLRLAFFVVPLILKSKLPFPQKA</sequence>
<name>A0ABS8HXF2_9FIRM</name>
<feature type="domain" description="Plastocyanin-like" evidence="1">
    <location>
        <begin position="2"/>
        <end position="61"/>
    </location>
</feature>
<dbReference type="InterPro" id="IPR008972">
    <property type="entry name" value="Cupredoxin"/>
</dbReference>
<evidence type="ECO:0000259" key="1">
    <source>
        <dbReference type="Pfam" id="PF07732"/>
    </source>
</evidence>
<keyword evidence="3" id="KW-1185">Reference proteome</keyword>
<dbReference type="Gene3D" id="2.60.40.420">
    <property type="entry name" value="Cupredoxins - blue copper proteins"/>
    <property type="match status" value="1"/>
</dbReference>
<dbReference type="InterPro" id="IPR011707">
    <property type="entry name" value="Cu-oxidase-like_N"/>
</dbReference>
<comment type="caution">
    <text evidence="2">The sequence shown here is derived from an EMBL/GenBank/DDBJ whole genome shotgun (WGS) entry which is preliminary data.</text>
</comment>
<dbReference type="Pfam" id="PF07732">
    <property type="entry name" value="Cu-oxidase_3"/>
    <property type="match status" value="1"/>
</dbReference>
<organism evidence="2 3">
    <name type="scientific">Pelosinus baikalensis</name>
    <dbReference type="NCBI Taxonomy" id="2892015"/>
    <lineage>
        <taxon>Bacteria</taxon>
        <taxon>Bacillati</taxon>
        <taxon>Bacillota</taxon>
        <taxon>Negativicutes</taxon>
        <taxon>Selenomonadales</taxon>
        <taxon>Sporomusaceae</taxon>
        <taxon>Pelosinus</taxon>
    </lineage>
</organism>